<gene>
    <name evidence="2" type="ORF">J8F10_37455</name>
</gene>
<dbReference type="InterPro" id="IPR007627">
    <property type="entry name" value="RNA_pol_sigma70_r2"/>
</dbReference>
<dbReference type="Gene3D" id="1.10.1740.10">
    <property type="match status" value="1"/>
</dbReference>
<dbReference type="Proteomes" id="UP000676565">
    <property type="component" value="Unassembled WGS sequence"/>
</dbReference>
<organism evidence="2 3">
    <name type="scientific">Gemmata palustris</name>
    <dbReference type="NCBI Taxonomy" id="2822762"/>
    <lineage>
        <taxon>Bacteria</taxon>
        <taxon>Pseudomonadati</taxon>
        <taxon>Planctomycetota</taxon>
        <taxon>Planctomycetia</taxon>
        <taxon>Gemmatales</taxon>
        <taxon>Gemmataceae</taxon>
        <taxon>Gemmata</taxon>
    </lineage>
</organism>
<evidence type="ECO:0000259" key="1">
    <source>
        <dbReference type="Pfam" id="PF04542"/>
    </source>
</evidence>
<evidence type="ECO:0000313" key="2">
    <source>
        <dbReference type="EMBL" id="MBP3960943.1"/>
    </source>
</evidence>
<dbReference type="RefSeq" id="WP_210663465.1">
    <property type="nucleotide sequence ID" value="NZ_JAGKQQ010000002.1"/>
</dbReference>
<comment type="caution">
    <text evidence="2">The sequence shown here is derived from an EMBL/GenBank/DDBJ whole genome shotgun (WGS) entry which is preliminary data.</text>
</comment>
<reference evidence="2 3" key="1">
    <citation type="submission" date="2021-04" db="EMBL/GenBank/DDBJ databases">
        <authorList>
            <person name="Ivanova A."/>
        </authorList>
    </citation>
    <scope>NUCLEOTIDE SEQUENCE [LARGE SCALE GENOMIC DNA]</scope>
    <source>
        <strain evidence="2 3">G18</strain>
    </source>
</reference>
<dbReference type="SUPFAM" id="SSF88946">
    <property type="entry name" value="Sigma2 domain of RNA polymerase sigma factors"/>
    <property type="match status" value="1"/>
</dbReference>
<name>A0ABS5C753_9BACT</name>
<accession>A0ABS5C753</accession>
<evidence type="ECO:0000313" key="3">
    <source>
        <dbReference type="Proteomes" id="UP000676565"/>
    </source>
</evidence>
<feature type="domain" description="RNA polymerase sigma-70 region 2" evidence="1">
    <location>
        <begin position="26"/>
        <end position="96"/>
    </location>
</feature>
<keyword evidence="3" id="KW-1185">Reference proteome</keyword>
<dbReference type="EMBL" id="JAGKQQ010000002">
    <property type="protein sequence ID" value="MBP3960943.1"/>
    <property type="molecule type" value="Genomic_DNA"/>
</dbReference>
<protein>
    <submittedName>
        <fullName evidence="2">Sigma-70 family RNA polymerase sigma factor</fullName>
    </submittedName>
</protein>
<proteinExistence type="predicted"/>
<dbReference type="Pfam" id="PF04542">
    <property type="entry name" value="Sigma70_r2"/>
    <property type="match status" value="1"/>
</dbReference>
<sequence>MRAPQPSDAELALRAQAGDRDAADQLVTRYKVQVWRQVWKVKMPAGVEPDDVASVGLYTLWRCVLAWSPNGGAIFRTYAWTAVQRAIFREAGQQKRQLDRQPVQVDEDGDDTLVLVPAREPVELPPGVSEWVGELSVVERIVVERSFGLDGTPDEPSKIGKLVGLSIHQVKTARERAMATLGL</sequence>
<dbReference type="InterPro" id="IPR013325">
    <property type="entry name" value="RNA_pol_sigma_r2"/>
</dbReference>